<dbReference type="EMBL" id="KV784366">
    <property type="protein sequence ID" value="OEU11709.1"/>
    <property type="molecule type" value="Genomic_DNA"/>
</dbReference>
<protein>
    <submittedName>
        <fullName evidence="1">Uncharacterized protein</fullName>
    </submittedName>
</protein>
<keyword evidence="2" id="KW-1185">Reference proteome</keyword>
<accession>A0A1E7F0S6</accession>
<reference evidence="1 2" key="1">
    <citation type="submission" date="2016-09" db="EMBL/GenBank/DDBJ databases">
        <title>Extensive genetic diversity and differential bi-allelic expression allows diatom success in the polar Southern Ocean.</title>
        <authorList>
            <consortium name="DOE Joint Genome Institute"/>
            <person name="Mock T."/>
            <person name="Otillar R.P."/>
            <person name="Strauss J."/>
            <person name="Dupont C."/>
            <person name="Frickenhaus S."/>
            <person name="Maumus F."/>
            <person name="Mcmullan M."/>
            <person name="Sanges R."/>
            <person name="Schmutz J."/>
            <person name="Toseland A."/>
            <person name="Valas R."/>
            <person name="Veluchamy A."/>
            <person name="Ward B.J."/>
            <person name="Allen A."/>
            <person name="Barry K."/>
            <person name="Falciatore A."/>
            <person name="Ferrante M."/>
            <person name="Fortunato A.E."/>
            <person name="Gloeckner G."/>
            <person name="Gruber A."/>
            <person name="Hipkin R."/>
            <person name="Janech M."/>
            <person name="Kroth P."/>
            <person name="Leese F."/>
            <person name="Lindquist E."/>
            <person name="Lyon B.R."/>
            <person name="Martin J."/>
            <person name="Mayer C."/>
            <person name="Parker M."/>
            <person name="Quesneville H."/>
            <person name="Raymond J."/>
            <person name="Uhlig C."/>
            <person name="Valentin K.U."/>
            <person name="Worden A.Z."/>
            <person name="Armbrust E.V."/>
            <person name="Bowler C."/>
            <person name="Green B."/>
            <person name="Moulton V."/>
            <person name="Van Oosterhout C."/>
            <person name="Grigoriev I."/>
        </authorList>
    </citation>
    <scope>NUCLEOTIDE SEQUENCE [LARGE SCALE GENOMIC DNA]</scope>
    <source>
        <strain evidence="1 2">CCMP1102</strain>
    </source>
</reference>
<dbReference type="InParanoid" id="A0A1E7F0S6"/>
<dbReference type="KEGG" id="fcy:FRACYDRAFT_244832"/>
<name>A0A1E7F0S6_9STRA</name>
<proteinExistence type="predicted"/>
<evidence type="ECO:0000313" key="2">
    <source>
        <dbReference type="Proteomes" id="UP000095751"/>
    </source>
</evidence>
<dbReference type="OrthoDB" id="54947at2759"/>
<organism evidence="1 2">
    <name type="scientific">Fragilariopsis cylindrus CCMP1102</name>
    <dbReference type="NCBI Taxonomy" id="635003"/>
    <lineage>
        <taxon>Eukaryota</taxon>
        <taxon>Sar</taxon>
        <taxon>Stramenopiles</taxon>
        <taxon>Ochrophyta</taxon>
        <taxon>Bacillariophyta</taxon>
        <taxon>Bacillariophyceae</taxon>
        <taxon>Bacillariophycidae</taxon>
        <taxon>Bacillariales</taxon>
        <taxon>Bacillariaceae</taxon>
        <taxon>Fragilariopsis</taxon>
    </lineage>
</organism>
<dbReference type="Proteomes" id="UP000095751">
    <property type="component" value="Unassembled WGS sequence"/>
</dbReference>
<sequence length="199" mass="22570">MSGSDLAPFVAAVLKDRTVAEMIQEIDKLKSRQTESENERLLVQITGTNGTPVHYEESFKNAERYTYEGYRDSPHIHVCFDDGSSHDLTTDGLPLSSLHEIEIRLGGVVVQRINIDDLNVQFEDDLYDEENRMEYIMVQHINRRHLSGLGHAGGDILLKDLLELVADETNDLTPQTLIINELIFDEKDLTPGIMSFIKK</sequence>
<gene>
    <name evidence="1" type="ORF">FRACYDRAFT_244832</name>
</gene>
<dbReference type="AlphaFoldDB" id="A0A1E7F0S6"/>
<evidence type="ECO:0000313" key="1">
    <source>
        <dbReference type="EMBL" id="OEU11709.1"/>
    </source>
</evidence>